<dbReference type="EMBL" id="ML732272">
    <property type="protein sequence ID" value="KAB8071466.1"/>
    <property type="molecule type" value="Genomic_DNA"/>
</dbReference>
<keyword evidence="1" id="KW-0812">Transmembrane</keyword>
<dbReference type="AlphaFoldDB" id="A0A5N5WSG7"/>
<keyword evidence="1" id="KW-0472">Membrane</keyword>
<feature type="transmembrane region" description="Helical" evidence="1">
    <location>
        <begin position="6"/>
        <end position="26"/>
    </location>
</feature>
<evidence type="ECO:0000313" key="3">
    <source>
        <dbReference type="Proteomes" id="UP000326565"/>
    </source>
</evidence>
<protein>
    <submittedName>
        <fullName evidence="2">Uncharacterized protein</fullName>
    </submittedName>
</protein>
<dbReference type="Proteomes" id="UP000326565">
    <property type="component" value="Unassembled WGS sequence"/>
</dbReference>
<keyword evidence="3" id="KW-1185">Reference proteome</keyword>
<reference evidence="2 3" key="1">
    <citation type="submission" date="2019-04" db="EMBL/GenBank/DDBJ databases">
        <title>Friends and foes A comparative genomics study of 23 Aspergillus species from section Flavi.</title>
        <authorList>
            <consortium name="DOE Joint Genome Institute"/>
            <person name="Kjaerbolling I."/>
            <person name="Vesth T."/>
            <person name="Frisvad J.C."/>
            <person name="Nybo J.L."/>
            <person name="Theobald S."/>
            <person name="Kildgaard S."/>
            <person name="Isbrandt T."/>
            <person name="Kuo A."/>
            <person name="Sato A."/>
            <person name="Lyhne E.K."/>
            <person name="Kogle M.E."/>
            <person name="Wiebenga A."/>
            <person name="Kun R.S."/>
            <person name="Lubbers R.J."/>
            <person name="Makela M.R."/>
            <person name="Barry K."/>
            <person name="Chovatia M."/>
            <person name="Clum A."/>
            <person name="Daum C."/>
            <person name="Haridas S."/>
            <person name="He G."/>
            <person name="LaButti K."/>
            <person name="Lipzen A."/>
            <person name="Mondo S."/>
            <person name="Riley R."/>
            <person name="Salamov A."/>
            <person name="Simmons B.A."/>
            <person name="Magnuson J.K."/>
            <person name="Henrissat B."/>
            <person name="Mortensen U.H."/>
            <person name="Larsen T.O."/>
            <person name="Devries R.P."/>
            <person name="Grigoriev I.V."/>
            <person name="Machida M."/>
            <person name="Baker S.E."/>
            <person name="Andersen M.R."/>
        </authorList>
    </citation>
    <scope>NUCLEOTIDE SEQUENCE [LARGE SCALE GENOMIC DNA]</scope>
    <source>
        <strain evidence="2 3">CBS 151.66</strain>
    </source>
</reference>
<sequence length="71" mass="8190">MRSTVGYLYFYLIALFFLSIGNQSMVNENRDINQNQGLRGTRGTLNHDRTVHETRPIFSISQVPGRTVDWS</sequence>
<evidence type="ECO:0000313" key="2">
    <source>
        <dbReference type="EMBL" id="KAB8071466.1"/>
    </source>
</evidence>
<proteinExistence type="predicted"/>
<keyword evidence="1" id="KW-1133">Transmembrane helix</keyword>
<accession>A0A5N5WSG7</accession>
<name>A0A5N5WSG7_9EURO</name>
<organism evidence="2 3">
    <name type="scientific">Aspergillus leporis</name>
    <dbReference type="NCBI Taxonomy" id="41062"/>
    <lineage>
        <taxon>Eukaryota</taxon>
        <taxon>Fungi</taxon>
        <taxon>Dikarya</taxon>
        <taxon>Ascomycota</taxon>
        <taxon>Pezizomycotina</taxon>
        <taxon>Eurotiomycetes</taxon>
        <taxon>Eurotiomycetidae</taxon>
        <taxon>Eurotiales</taxon>
        <taxon>Aspergillaceae</taxon>
        <taxon>Aspergillus</taxon>
        <taxon>Aspergillus subgen. Circumdati</taxon>
    </lineage>
</organism>
<evidence type="ECO:0000256" key="1">
    <source>
        <dbReference type="SAM" id="Phobius"/>
    </source>
</evidence>
<gene>
    <name evidence="2" type="ORF">BDV29DRAFT_179246</name>
</gene>